<dbReference type="KEGG" id="ptaw:DW352_16015"/>
<dbReference type="EMBL" id="CP031417">
    <property type="protein sequence ID" value="AXK81899.1"/>
    <property type="molecule type" value="Genomic_DNA"/>
</dbReference>
<accession>A0A345ZYA2</accession>
<protein>
    <recommendedName>
        <fullName evidence="2">Cobalamin biosynthesis protein CobT VWA domain-containing protein</fullName>
    </recommendedName>
</protein>
<evidence type="ECO:0000313" key="3">
    <source>
        <dbReference type="EMBL" id="AXK81899.1"/>
    </source>
</evidence>
<evidence type="ECO:0000256" key="1">
    <source>
        <dbReference type="SAM" id="MobiDB-lite"/>
    </source>
</evidence>
<sequence length="601" mass="67663">MRGQAKKRHLSVNPEDMLKSLAGLTGPKRNTPVGTLPTIPWDPRADHALKGFYDLRALALRFLDTEFVTAIRPVHAEQAQMFDAGLDAMGYVAFATSEYATYAGIQNNLEALHGYLLKTPNLEIMQYDLAVFLIVLRAARETVPALAARTQDLEPLLTEERIFQLAGKRPSEFSRMLRGLLNKRRQFAKFFHPLSALNDAAAAFVGLLQHDPDETALDYRALMDRIRAVSNNAGAGTKKDPSASSKQRGSGRKRAAPRKKRHADGEVPNLDYYLPVADAVTDRVTRPDQFASWPIVPASIKDLYLQHARELSRAQKAWDQYARETWPAKSSMLWQIVGEGGSRPLHLTQAVIDPFGQPLEVKLIEQAQQERQTEAIFLFNLSVSMQEGARYLLSFMIADRFSELLSRGGIPTEIIGHTTTGEAIPRVTGRNRSMLYLLFKTREEPHNLQTIQRLCSVLDTRMHYLSYDGEAMMWTYERLKKNLAKHRLLFVVTDGDISGTYIGKRNKELSNATTNYFRDVVALMEAEKFVDVIGVSINADVDGIFSRAVRIDSIEDIYKKLSPYVLKLLREFNSDEGEAAKARRSRMVAHRKARVAGQGRA</sequence>
<evidence type="ECO:0000313" key="4">
    <source>
        <dbReference type="Proteomes" id="UP000254889"/>
    </source>
</evidence>
<dbReference type="AlphaFoldDB" id="A0A345ZYA2"/>
<dbReference type="Pfam" id="PF11775">
    <property type="entry name" value="CobT_C"/>
    <property type="match status" value="1"/>
</dbReference>
<dbReference type="InterPro" id="IPR025861">
    <property type="entry name" value="CobT_VWA_dom"/>
</dbReference>
<proteinExistence type="predicted"/>
<name>A0A345ZYA2_9HYPH</name>
<dbReference type="Proteomes" id="UP000254889">
    <property type="component" value="Chromosome"/>
</dbReference>
<gene>
    <name evidence="3" type="ORF">DW352_16015</name>
</gene>
<reference evidence="3 4" key="1">
    <citation type="submission" date="2018-07" db="EMBL/GenBank/DDBJ databases">
        <authorList>
            <person name="Quirk P.G."/>
            <person name="Krulwich T.A."/>
        </authorList>
    </citation>
    <scope>NUCLEOTIDE SEQUENCE [LARGE SCALE GENOMIC DNA]</scope>
    <source>
        <strain evidence="3 4">CC-BB4</strain>
    </source>
</reference>
<feature type="compositionally biased region" description="Basic residues" evidence="1">
    <location>
        <begin position="249"/>
        <end position="262"/>
    </location>
</feature>
<feature type="region of interest" description="Disordered" evidence="1">
    <location>
        <begin position="230"/>
        <end position="264"/>
    </location>
</feature>
<organism evidence="3 4">
    <name type="scientific">Pseudolabrys taiwanensis</name>
    <dbReference type="NCBI Taxonomy" id="331696"/>
    <lineage>
        <taxon>Bacteria</taxon>
        <taxon>Pseudomonadati</taxon>
        <taxon>Pseudomonadota</taxon>
        <taxon>Alphaproteobacteria</taxon>
        <taxon>Hyphomicrobiales</taxon>
        <taxon>Xanthobacteraceae</taxon>
        <taxon>Pseudolabrys</taxon>
    </lineage>
</organism>
<dbReference type="OrthoDB" id="9817618at2"/>
<keyword evidence="4" id="KW-1185">Reference proteome</keyword>
<dbReference type="RefSeq" id="WP_115692278.1">
    <property type="nucleotide sequence ID" value="NZ_CP031417.1"/>
</dbReference>
<evidence type="ECO:0000259" key="2">
    <source>
        <dbReference type="Pfam" id="PF11775"/>
    </source>
</evidence>
<feature type="domain" description="Cobalamin biosynthesis protein CobT VWA" evidence="2">
    <location>
        <begin position="371"/>
        <end position="557"/>
    </location>
</feature>